<organism evidence="1 2">
    <name type="scientific">Necator americanus</name>
    <name type="common">Human hookworm</name>
    <dbReference type="NCBI Taxonomy" id="51031"/>
    <lineage>
        <taxon>Eukaryota</taxon>
        <taxon>Metazoa</taxon>
        <taxon>Ecdysozoa</taxon>
        <taxon>Nematoda</taxon>
        <taxon>Chromadorea</taxon>
        <taxon>Rhabditida</taxon>
        <taxon>Rhabditina</taxon>
        <taxon>Rhabditomorpha</taxon>
        <taxon>Strongyloidea</taxon>
        <taxon>Ancylostomatidae</taxon>
        <taxon>Bunostominae</taxon>
        <taxon>Necator</taxon>
    </lineage>
</organism>
<gene>
    <name evidence="1" type="primary">Necator_chrII.g6427</name>
    <name evidence="1" type="ORF">RB195_018634</name>
</gene>
<evidence type="ECO:0000313" key="1">
    <source>
        <dbReference type="EMBL" id="KAK6735539.1"/>
    </source>
</evidence>
<evidence type="ECO:0000313" key="2">
    <source>
        <dbReference type="Proteomes" id="UP001303046"/>
    </source>
</evidence>
<name>A0ABR1CBZ3_NECAM</name>
<dbReference type="EMBL" id="JAVFWL010000002">
    <property type="protein sequence ID" value="KAK6735539.1"/>
    <property type="molecule type" value="Genomic_DNA"/>
</dbReference>
<keyword evidence="2" id="KW-1185">Reference proteome</keyword>
<dbReference type="Proteomes" id="UP001303046">
    <property type="component" value="Unassembled WGS sequence"/>
</dbReference>
<comment type="caution">
    <text evidence="1">The sequence shown here is derived from an EMBL/GenBank/DDBJ whole genome shotgun (WGS) entry which is preliminary data.</text>
</comment>
<protein>
    <submittedName>
        <fullName evidence="1">Uncharacterized protein</fullName>
    </submittedName>
</protein>
<reference evidence="1 2" key="1">
    <citation type="submission" date="2023-08" db="EMBL/GenBank/DDBJ databases">
        <title>A Necator americanus chromosomal reference genome.</title>
        <authorList>
            <person name="Ilik V."/>
            <person name="Petrzelkova K.J."/>
            <person name="Pardy F."/>
            <person name="Fuh T."/>
            <person name="Niatou-Singa F.S."/>
            <person name="Gouil Q."/>
            <person name="Baker L."/>
            <person name="Ritchie M.E."/>
            <person name="Jex A.R."/>
            <person name="Gazzola D."/>
            <person name="Li H."/>
            <person name="Toshio Fujiwara R."/>
            <person name="Zhan B."/>
            <person name="Aroian R.V."/>
            <person name="Pafco B."/>
            <person name="Schwarz E.M."/>
        </authorList>
    </citation>
    <scope>NUCLEOTIDE SEQUENCE [LARGE SCALE GENOMIC DNA]</scope>
    <source>
        <strain evidence="1 2">Aroian</strain>
        <tissue evidence="1">Whole animal</tissue>
    </source>
</reference>
<sequence>MLFVQTIAQTIKFVGFTVEHAKTGCMPNASTTTCALTMEYSWCEGVTFIIFQLFDAPQQPRNQPTSLRPRPLPSARLRDYSLWRANSAILKRCYEFGGHRQQQPILKCEPNSYEQFVEAPKSAINPGVSFAATLWLSAELTEAREMHFGRSRGASRIVGGVDAYENEMPSSDWANSH</sequence>
<proteinExistence type="predicted"/>
<accession>A0ABR1CBZ3</accession>